<dbReference type="InterPro" id="IPR051350">
    <property type="entry name" value="WD_repeat-ST_regulator"/>
</dbReference>
<dbReference type="PROSITE" id="PS00678">
    <property type="entry name" value="WD_REPEATS_1"/>
    <property type="match status" value="1"/>
</dbReference>
<evidence type="ECO:0000256" key="5">
    <source>
        <dbReference type="PROSITE-ProRule" id="PRU00221"/>
    </source>
</evidence>
<feature type="repeat" description="WD" evidence="5">
    <location>
        <begin position="844"/>
        <end position="876"/>
    </location>
</feature>
<dbReference type="InterPro" id="IPR036322">
    <property type="entry name" value="WD40_repeat_dom_sf"/>
</dbReference>
<dbReference type="AlphaFoldDB" id="A0A5S6R4R4"/>
<dbReference type="WBParaSite" id="TMUE_3000014304.1">
    <property type="protein sequence ID" value="TMUE_3000014304.1"/>
    <property type="gene ID" value="WBGene00294119"/>
</dbReference>
<evidence type="ECO:0000256" key="3">
    <source>
        <dbReference type="ARBA" id="ARBA00022574"/>
    </source>
</evidence>
<dbReference type="PROSITE" id="PS50897">
    <property type="entry name" value="CTLH"/>
    <property type="match status" value="1"/>
</dbReference>
<keyword evidence="2" id="KW-0963">Cytoplasm</keyword>
<evidence type="ECO:0000256" key="2">
    <source>
        <dbReference type="ARBA" id="ARBA00022490"/>
    </source>
</evidence>
<comment type="subcellular location">
    <subcellularLocation>
        <location evidence="1">Cytoplasm</location>
    </subcellularLocation>
</comment>
<dbReference type="GO" id="GO:0034657">
    <property type="term" value="C:GID complex"/>
    <property type="evidence" value="ECO:0007669"/>
    <property type="project" value="TreeGrafter"/>
</dbReference>
<feature type="region of interest" description="Disordered" evidence="6">
    <location>
        <begin position="142"/>
        <end position="255"/>
    </location>
</feature>
<name>A0A5S6R4R4_TRIMR</name>
<keyword evidence="3 5" id="KW-0853">WD repeat</keyword>
<dbReference type="PROSITE" id="PS50082">
    <property type="entry name" value="WD_REPEATS_2"/>
    <property type="match status" value="2"/>
</dbReference>
<dbReference type="InterPro" id="IPR006594">
    <property type="entry name" value="LisH"/>
</dbReference>
<evidence type="ECO:0000313" key="9">
    <source>
        <dbReference type="WBParaSite" id="TMUE_3000014304.1"/>
    </source>
</evidence>
<dbReference type="Gene3D" id="2.130.10.10">
    <property type="entry name" value="YVTN repeat-like/Quinoprotein amine dehydrogenase"/>
    <property type="match status" value="2"/>
</dbReference>
<evidence type="ECO:0000256" key="4">
    <source>
        <dbReference type="ARBA" id="ARBA00022737"/>
    </source>
</evidence>
<keyword evidence="4" id="KW-0677">Repeat</keyword>
<evidence type="ECO:0000313" key="8">
    <source>
        <dbReference type="Proteomes" id="UP000046395"/>
    </source>
</evidence>
<evidence type="ECO:0000259" key="7">
    <source>
        <dbReference type="PROSITE" id="PS50897"/>
    </source>
</evidence>
<evidence type="ECO:0000256" key="6">
    <source>
        <dbReference type="SAM" id="MobiDB-lite"/>
    </source>
</evidence>
<dbReference type="SMART" id="SM00320">
    <property type="entry name" value="WD40"/>
    <property type="match status" value="5"/>
</dbReference>
<dbReference type="SUPFAM" id="SSF50978">
    <property type="entry name" value="WD40 repeat-like"/>
    <property type="match status" value="1"/>
</dbReference>
<feature type="domain" description="CTLH" evidence="7">
    <location>
        <begin position="405"/>
        <end position="464"/>
    </location>
</feature>
<dbReference type="InterPro" id="IPR006595">
    <property type="entry name" value="CTLH_C"/>
</dbReference>
<feature type="region of interest" description="Disordered" evidence="6">
    <location>
        <begin position="290"/>
        <end position="309"/>
    </location>
</feature>
<dbReference type="GO" id="GO:0043161">
    <property type="term" value="P:proteasome-mediated ubiquitin-dependent protein catabolic process"/>
    <property type="evidence" value="ECO:0007669"/>
    <property type="project" value="TreeGrafter"/>
</dbReference>
<reference evidence="9" key="1">
    <citation type="submission" date="2019-12" db="UniProtKB">
        <authorList>
            <consortium name="WormBaseParasite"/>
        </authorList>
    </citation>
    <scope>IDENTIFICATION</scope>
</reference>
<accession>A0A5S6R4R4</accession>
<dbReference type="STRING" id="70415.A0A5S6R4R4"/>
<proteinExistence type="predicted"/>
<dbReference type="GO" id="GO:0005737">
    <property type="term" value="C:cytoplasm"/>
    <property type="evidence" value="ECO:0007669"/>
    <property type="project" value="UniProtKB-SubCell"/>
</dbReference>
<dbReference type="Pfam" id="PF00400">
    <property type="entry name" value="WD40"/>
    <property type="match status" value="3"/>
</dbReference>
<feature type="repeat" description="WD" evidence="5">
    <location>
        <begin position="586"/>
        <end position="627"/>
    </location>
</feature>
<dbReference type="PROSITE" id="PS50896">
    <property type="entry name" value="LISH"/>
    <property type="match status" value="1"/>
</dbReference>
<dbReference type="Proteomes" id="UP000046395">
    <property type="component" value="Unassembled WGS sequence"/>
</dbReference>
<dbReference type="PANTHER" id="PTHR22838">
    <property type="entry name" value="WD REPEAT PROTEIN 26-RELATED"/>
    <property type="match status" value="1"/>
</dbReference>
<dbReference type="InterPro" id="IPR015943">
    <property type="entry name" value="WD40/YVTN_repeat-like_dom_sf"/>
</dbReference>
<dbReference type="PANTHER" id="PTHR22838:SF0">
    <property type="entry name" value="WD REPEAT-CONTAINING PROTEIN 26"/>
    <property type="match status" value="1"/>
</dbReference>
<dbReference type="InterPro" id="IPR001680">
    <property type="entry name" value="WD40_rpt"/>
</dbReference>
<organism evidence="8 9">
    <name type="scientific">Trichuris muris</name>
    <name type="common">Mouse whipworm</name>
    <dbReference type="NCBI Taxonomy" id="70415"/>
    <lineage>
        <taxon>Eukaryota</taxon>
        <taxon>Metazoa</taxon>
        <taxon>Ecdysozoa</taxon>
        <taxon>Nematoda</taxon>
        <taxon>Enoplea</taxon>
        <taxon>Dorylaimia</taxon>
        <taxon>Trichinellida</taxon>
        <taxon>Trichuridae</taxon>
        <taxon>Trichuris</taxon>
    </lineage>
</organism>
<sequence>MPPPPQQRLCGRPAGFVHRCRPTSLPNNHVRSFCDIRLALRGNQRRSATGFLALAAIFGRRLVYCIGVQVSHSGLILYGLRAPARCCFRELTWLPRALRCRPNSPLPSRAVPFRQRKLFSGFVTLPLQFGAVARPFDLQTAEPGPNRIVPKRSKGRYDANAAGTLPPFGAVRKTPPLNPVHLEESSSSEEGCRSSSHRTAAVGGGVDLDSPVPSTQQAAAVAAATGDPRPVVVSVSSSSSSSLSSSSSIASGSLSTPVVVSTSISRPSSPPPVKRPRMQDQLHVDVLVSSNPPSAVVSPSTTTTTTTTSSTVCHNLSQHNMTVPSTGTVASRLKKMVHACNGTSPRCENGYTSCNADGLNIQRRPTIKYEREDSELLRIIAQYLKSMGLTETVKVLTLESGCTIENPLATKFREEVLTGDWNSAMDSLNGLKGFLSKPSDLVEMQFLILERKYLELYESGRAIDALLVLRKELMPLHYNQDRQQDLVCLLMDCTRCGASTMSNWEAVTAARSALMDKLQKYLPASVILPPRRLETLIHQAIELQWKKCLYHNIAGEPSFRRLGNDTLLSDHVCPDTDFPYETTQILTDHWDEVWFCCFSNNGKRLATGSKDGIVFIWEIDETTRQLSRLFALEGHVFGASYFAWSPDDQMLAVVGSEESADLWIWKMSDGTLLKKVSHSPDESISCVSWHSDGTRIVCGGTRGQFYLTDVEGNIVETWEGVRVRVAHCRHDGRNVLAADTHNRIRNYCFEDLTERTMIKEDASLMYFCVDKSERYALCSVAQQGLHLWDLETGTLVRRYRGGGQGYYTIFSCFGGANERYLASGSEEGNVYVWQRDSEEAILVLKGHQGVVNAACWNPTDPSMLASCSDDGTVRIWGPISAALDAASPNGNSDRLASKLRLEKSAFKGMTKRESFCSSSAALALFFHRSLRTARISVPSGCRCSLRTSNFATLSREMCVGSLVFIWSAEFYIG</sequence>
<dbReference type="PROSITE" id="PS50294">
    <property type="entry name" value="WD_REPEATS_REGION"/>
    <property type="match status" value="2"/>
</dbReference>
<evidence type="ECO:0000256" key="1">
    <source>
        <dbReference type="ARBA" id="ARBA00004496"/>
    </source>
</evidence>
<dbReference type="SMART" id="SM00667">
    <property type="entry name" value="LisH"/>
    <property type="match status" value="1"/>
</dbReference>
<dbReference type="FunFam" id="2.130.10.10:FF:000087">
    <property type="entry name" value="WD repeat-containing protein 26 homolog"/>
    <property type="match status" value="1"/>
</dbReference>
<protein>
    <submittedName>
        <fullName evidence="9">WD repeat-containing protein 26</fullName>
    </submittedName>
</protein>
<keyword evidence="8" id="KW-1185">Reference proteome</keyword>
<dbReference type="InterPro" id="IPR019775">
    <property type="entry name" value="WD40_repeat_CS"/>
</dbReference>
<feature type="compositionally biased region" description="Low complexity" evidence="6">
    <location>
        <begin position="231"/>
        <end position="255"/>
    </location>
</feature>